<keyword evidence="2" id="KW-1185">Reference proteome</keyword>
<dbReference type="NCBIfam" id="TIGR03223">
    <property type="entry name" value="Phn_opern_protn"/>
    <property type="match status" value="1"/>
</dbReference>
<dbReference type="Pfam" id="PF06299">
    <property type="entry name" value="DUF1045"/>
    <property type="match status" value="1"/>
</dbReference>
<dbReference type="EMBL" id="AQQX01000003">
    <property type="protein sequence ID" value="KGM49057.1"/>
    <property type="molecule type" value="Genomic_DNA"/>
</dbReference>
<dbReference type="Proteomes" id="UP000030004">
    <property type="component" value="Unassembled WGS sequence"/>
</dbReference>
<comment type="caution">
    <text evidence="1">The sequence shown here is derived from an EMBL/GenBank/DDBJ whole genome shotgun (WGS) entry which is preliminary data.</text>
</comment>
<proteinExistence type="predicted"/>
<name>A0A0A0EIQ1_9RHOB</name>
<dbReference type="Gene3D" id="3.90.1140.10">
    <property type="entry name" value="Cyclic phosphodiesterase"/>
    <property type="match status" value="1"/>
</dbReference>
<gene>
    <name evidence="1" type="ORF">ATO9_10255</name>
</gene>
<dbReference type="OrthoDB" id="4954742at2"/>
<dbReference type="PIRSF" id="PIRSF033328">
    <property type="entry name" value="Phest_Mll4975"/>
    <property type="match status" value="1"/>
</dbReference>
<dbReference type="STRING" id="1461694.ATO9_10255"/>
<dbReference type="AlphaFoldDB" id="A0A0A0EIQ1"/>
<dbReference type="InterPro" id="IPR009389">
    <property type="entry name" value="DUF1045"/>
</dbReference>
<dbReference type="eggNOG" id="COG3709">
    <property type="taxonomic scope" value="Bacteria"/>
</dbReference>
<sequence>MTDDRRYAIYYAPEPGPLADFGAAWLGWDLHAGRTVAHPDLPGLPHPLAEITDTPRKYGLHGTIKPPFRLAEGRTLDDLRDEALALCAALPVLAMEGLKLARLGGFLALVPEGDTAPLAATAARMVDGLDHFRAPAGEAELARRRAKGLTDRQDALLLKWGYPYVMEEFRFHITLTGRLPKSEAAQTEAVLSERLAPLLPMPFVIRGLILAEEDDLGRFRLIETLPFGV</sequence>
<accession>A0A0A0EIQ1</accession>
<evidence type="ECO:0000313" key="2">
    <source>
        <dbReference type="Proteomes" id="UP000030004"/>
    </source>
</evidence>
<dbReference type="RefSeq" id="WP_043748037.1">
    <property type="nucleotide sequence ID" value="NZ_AQQX01000003.1"/>
</dbReference>
<organism evidence="1 2">
    <name type="scientific">Pseudooceanicola atlanticus</name>
    <dbReference type="NCBI Taxonomy" id="1461694"/>
    <lineage>
        <taxon>Bacteria</taxon>
        <taxon>Pseudomonadati</taxon>
        <taxon>Pseudomonadota</taxon>
        <taxon>Alphaproteobacteria</taxon>
        <taxon>Rhodobacterales</taxon>
        <taxon>Paracoccaceae</taxon>
        <taxon>Pseudooceanicola</taxon>
    </lineage>
</organism>
<reference evidence="1 2" key="1">
    <citation type="journal article" date="2015" name="Antonie Van Leeuwenhoek">
        <title>Pseudooceanicola atlanticus gen. nov. sp. nov., isolated from surface seawater of the Atlantic Ocean and reclassification of Oceanicola batsensis, Oceanicola marinus, Oceanicola nitratireducens, Oceanicola nanhaiensis, Oceanicola antarcticus and Oceanicola flagellatus, as Pseudooceanicola batsensis comb. nov., Pseudooceanicola marinus comb. nov., Pseudooceanicola nitratireducens comb. nov., Pseudooceanicola nanhaiensis comb. nov., Pseudooceanicola antarcticus comb. nov., and Pseudooceanicola flagellatus comb. nov.</title>
        <authorList>
            <person name="Lai Q."/>
            <person name="Li G."/>
            <person name="Liu X."/>
            <person name="Du Y."/>
            <person name="Sun F."/>
            <person name="Shao Z."/>
        </authorList>
    </citation>
    <scope>NUCLEOTIDE SEQUENCE [LARGE SCALE GENOMIC DNA]</scope>
    <source>
        <strain evidence="1 2">22II-s11g</strain>
    </source>
</reference>
<evidence type="ECO:0000313" key="1">
    <source>
        <dbReference type="EMBL" id="KGM49057.1"/>
    </source>
</evidence>
<protein>
    <submittedName>
        <fullName evidence="1">Phosphonate metabolism protein</fullName>
    </submittedName>
</protein>